<dbReference type="EMBL" id="FNVB01000006">
    <property type="protein sequence ID" value="SEG83891.1"/>
    <property type="molecule type" value="Genomic_DNA"/>
</dbReference>
<dbReference type="GO" id="GO:0000271">
    <property type="term" value="P:polysaccharide biosynthetic process"/>
    <property type="evidence" value="ECO:0007669"/>
    <property type="project" value="InterPro"/>
</dbReference>
<gene>
    <name evidence="8" type="ORF">SAMN02982929_04340</name>
    <name evidence="9" type="ORF">SAMN05216506_110257</name>
</gene>
<accession>A0A1I1ZRX4</accession>
<evidence type="ECO:0000256" key="5">
    <source>
        <dbReference type="ARBA" id="ARBA00023136"/>
    </source>
</evidence>
<accession>A0A1H6DF97</accession>
<feature type="transmembrane region" description="Helical" evidence="6">
    <location>
        <begin position="22"/>
        <end position="43"/>
    </location>
</feature>
<proteinExistence type="inferred from homology"/>
<feature type="transmembrane region" description="Helical" evidence="6">
    <location>
        <begin position="90"/>
        <end position="113"/>
    </location>
</feature>
<comment type="subcellular location">
    <subcellularLocation>
        <location evidence="1">Membrane</location>
        <topology evidence="1">Multi-pass membrane protein</topology>
    </subcellularLocation>
</comment>
<evidence type="ECO:0000256" key="6">
    <source>
        <dbReference type="SAM" id="Phobius"/>
    </source>
</evidence>
<keyword evidence="10" id="KW-1185">Reference proteome</keyword>
<feature type="transmembrane region" description="Helical" evidence="6">
    <location>
        <begin position="119"/>
        <end position="144"/>
    </location>
</feature>
<feature type="domain" description="GtrA/DPMS transmembrane" evidence="7">
    <location>
        <begin position="24"/>
        <end position="145"/>
    </location>
</feature>
<protein>
    <submittedName>
        <fullName evidence="8 9">Flippase GtrA (Transmembrane translocase of bactoprenol-linked glucose)</fullName>
    </submittedName>
</protein>
<dbReference type="Proteomes" id="UP000199690">
    <property type="component" value="Unassembled WGS sequence"/>
</dbReference>
<evidence type="ECO:0000259" key="7">
    <source>
        <dbReference type="Pfam" id="PF04138"/>
    </source>
</evidence>
<feature type="transmembrane region" description="Helical" evidence="6">
    <location>
        <begin position="49"/>
        <end position="69"/>
    </location>
</feature>
<dbReference type="Pfam" id="PF04138">
    <property type="entry name" value="GtrA_DPMS_TM"/>
    <property type="match status" value="1"/>
</dbReference>
<dbReference type="Proteomes" id="UP000236729">
    <property type="component" value="Unassembled WGS sequence"/>
</dbReference>
<reference evidence="10 11" key="2">
    <citation type="submission" date="2016-10" db="EMBL/GenBank/DDBJ databases">
        <authorList>
            <person name="Varghese N."/>
            <person name="Submissions S."/>
        </authorList>
    </citation>
    <scope>NUCLEOTIDE SEQUENCE [LARGE SCALE GENOMIC DNA]</scope>
    <source>
        <strain evidence="11">ATCC 20501</strain>
        <strain evidence="9 10">CGMCC 4.3529</strain>
    </source>
</reference>
<evidence type="ECO:0000313" key="10">
    <source>
        <dbReference type="Proteomes" id="UP000199690"/>
    </source>
</evidence>
<name>A0A1H6DF97_9PSEU</name>
<dbReference type="PANTHER" id="PTHR38459:SF6">
    <property type="entry name" value="ARABINOGALACTAN BIOSYNTHESIS RECRUITING PROTEIN RV3789"/>
    <property type="match status" value="1"/>
</dbReference>
<dbReference type="PANTHER" id="PTHR38459">
    <property type="entry name" value="PROPHAGE BACTOPRENOL-LINKED GLUCOSE TRANSLOCASE HOMOLOG"/>
    <property type="match status" value="1"/>
</dbReference>
<evidence type="ECO:0000256" key="4">
    <source>
        <dbReference type="ARBA" id="ARBA00022989"/>
    </source>
</evidence>
<evidence type="ECO:0000256" key="2">
    <source>
        <dbReference type="ARBA" id="ARBA00009399"/>
    </source>
</evidence>
<evidence type="ECO:0000313" key="11">
    <source>
        <dbReference type="Proteomes" id="UP000236729"/>
    </source>
</evidence>
<evidence type="ECO:0000313" key="8">
    <source>
        <dbReference type="EMBL" id="SEG83891.1"/>
    </source>
</evidence>
<dbReference type="InterPro" id="IPR007267">
    <property type="entry name" value="GtrA_DPMS_TM"/>
</dbReference>
<keyword evidence="5 6" id="KW-0472">Membrane</keyword>
<reference evidence="8" key="1">
    <citation type="submission" date="2016-10" db="EMBL/GenBank/DDBJ databases">
        <authorList>
            <person name="de Groot N.N."/>
        </authorList>
    </citation>
    <scope>NUCLEOTIDE SEQUENCE [LARGE SCALE GENOMIC DNA]</scope>
    <source>
        <strain evidence="8">ATCC 20501</strain>
    </source>
</reference>
<sequence>MAVAEAQTDQTEPKRLGVVNQLIRFVVIGGGCAIIDFGTYSLMLGVLGWPVWLSRGISFILGTSASYLINRKLTFQGANTGNTKAKAGGFALVYIVTFFVNWGTNQLLVMMTGAEGTPWLVTLCWIIGQGLGTLINFVMLKWVVFRE</sequence>
<evidence type="ECO:0000256" key="1">
    <source>
        <dbReference type="ARBA" id="ARBA00004141"/>
    </source>
</evidence>
<dbReference type="AlphaFoldDB" id="A0A1H6DF97"/>
<dbReference type="EMBL" id="FOME01000010">
    <property type="protein sequence ID" value="SFE34362.1"/>
    <property type="molecule type" value="Genomic_DNA"/>
</dbReference>
<dbReference type="InterPro" id="IPR051401">
    <property type="entry name" value="GtrA_CellWall_Glycosyl"/>
</dbReference>
<dbReference type="GO" id="GO:0005886">
    <property type="term" value="C:plasma membrane"/>
    <property type="evidence" value="ECO:0007669"/>
    <property type="project" value="TreeGrafter"/>
</dbReference>
<dbReference type="SMR" id="A0A1H6DF97"/>
<comment type="similarity">
    <text evidence="2">Belongs to the GtrA family.</text>
</comment>
<keyword evidence="4 6" id="KW-1133">Transmembrane helix</keyword>
<evidence type="ECO:0000256" key="3">
    <source>
        <dbReference type="ARBA" id="ARBA00022692"/>
    </source>
</evidence>
<keyword evidence="3 6" id="KW-0812">Transmembrane</keyword>
<evidence type="ECO:0000313" key="9">
    <source>
        <dbReference type="EMBL" id="SFE34362.1"/>
    </source>
</evidence>
<organism evidence="8 11">
    <name type="scientific">Saccharopolyspora kobensis</name>
    <dbReference type="NCBI Taxonomy" id="146035"/>
    <lineage>
        <taxon>Bacteria</taxon>
        <taxon>Bacillati</taxon>
        <taxon>Actinomycetota</taxon>
        <taxon>Actinomycetes</taxon>
        <taxon>Pseudonocardiales</taxon>
        <taxon>Pseudonocardiaceae</taxon>
        <taxon>Saccharopolyspora</taxon>
    </lineage>
</organism>
<dbReference type="RefSeq" id="WP_093356279.1">
    <property type="nucleotide sequence ID" value="NZ_FNVB01000006.1"/>
</dbReference>